<accession>A0A2N6K027</accession>
<sequence>MSKPLVEDSFDEPEQVKETTLPATDRDLLNLIQKFSGFETPTKVVLQAIAIATYDCASAFRYADNYLNILKNQKQRKKLLLLESEPEFCINPRYVDFRY</sequence>
<organism evidence="1 2">
    <name type="scientific">Fischerella muscicola CCMEE 5323</name>
    <dbReference type="NCBI Taxonomy" id="2019572"/>
    <lineage>
        <taxon>Bacteria</taxon>
        <taxon>Bacillati</taxon>
        <taxon>Cyanobacteriota</taxon>
        <taxon>Cyanophyceae</taxon>
        <taxon>Nostocales</taxon>
        <taxon>Hapalosiphonaceae</taxon>
        <taxon>Fischerella</taxon>
    </lineage>
</organism>
<proteinExistence type="predicted"/>
<dbReference type="RefSeq" id="WP_016867716.1">
    <property type="nucleotide sequence ID" value="NZ_CAWNVR010000536.1"/>
</dbReference>
<comment type="caution">
    <text evidence="1">The sequence shown here is derived from an EMBL/GenBank/DDBJ whole genome shotgun (WGS) entry which is preliminary data.</text>
</comment>
<reference evidence="1 2" key="1">
    <citation type="submission" date="2017-08" db="EMBL/GenBank/DDBJ databases">
        <title>Genomes of Fischerella (Mastigocladus) sp. strains.</title>
        <authorList>
            <person name="Miller S.R."/>
        </authorList>
    </citation>
    <scope>NUCLEOTIDE SEQUENCE [LARGE SCALE GENOMIC DNA]</scope>
    <source>
        <strain evidence="1 2">CCMEE 5323</strain>
    </source>
</reference>
<name>A0A2N6K027_FISMU</name>
<protein>
    <submittedName>
        <fullName evidence="1">Uncharacterized protein</fullName>
    </submittedName>
</protein>
<dbReference type="AlphaFoldDB" id="A0A2N6K027"/>
<dbReference type="EMBL" id="NRQW01000420">
    <property type="protein sequence ID" value="PLZ87165.1"/>
    <property type="molecule type" value="Genomic_DNA"/>
</dbReference>
<keyword evidence="2" id="KW-1185">Reference proteome</keyword>
<gene>
    <name evidence="1" type="ORF">CEN44_18100</name>
</gene>
<evidence type="ECO:0000313" key="1">
    <source>
        <dbReference type="EMBL" id="PLZ87165.1"/>
    </source>
</evidence>
<evidence type="ECO:0000313" key="2">
    <source>
        <dbReference type="Proteomes" id="UP000235036"/>
    </source>
</evidence>
<dbReference type="Proteomes" id="UP000235036">
    <property type="component" value="Unassembled WGS sequence"/>
</dbReference>